<evidence type="ECO:0000256" key="1">
    <source>
        <dbReference type="SAM" id="MobiDB-lite"/>
    </source>
</evidence>
<dbReference type="EMBL" id="FMCT01000012">
    <property type="protein sequence ID" value="SCF42104.1"/>
    <property type="molecule type" value="Genomic_DNA"/>
</dbReference>
<gene>
    <name evidence="2" type="ORF">GA0070563_11238</name>
</gene>
<feature type="region of interest" description="Disordered" evidence="1">
    <location>
        <begin position="358"/>
        <end position="430"/>
    </location>
</feature>
<evidence type="ECO:0000313" key="3">
    <source>
        <dbReference type="Proteomes" id="UP000183585"/>
    </source>
</evidence>
<feature type="compositionally biased region" description="Polar residues" evidence="1">
    <location>
        <begin position="208"/>
        <end position="219"/>
    </location>
</feature>
<evidence type="ECO:0000313" key="2">
    <source>
        <dbReference type="EMBL" id="SCF42104.1"/>
    </source>
</evidence>
<name>A0A1C5AAQ7_9ACTN</name>
<accession>A0A1C5AAQ7</accession>
<dbReference type="AlphaFoldDB" id="A0A1C5AAQ7"/>
<organism evidence="2 3">
    <name type="scientific">Micromonospora carbonacea</name>
    <dbReference type="NCBI Taxonomy" id="47853"/>
    <lineage>
        <taxon>Bacteria</taxon>
        <taxon>Bacillati</taxon>
        <taxon>Actinomycetota</taxon>
        <taxon>Actinomycetes</taxon>
        <taxon>Micromonosporales</taxon>
        <taxon>Micromonosporaceae</taxon>
        <taxon>Micromonospora</taxon>
    </lineage>
</organism>
<feature type="region of interest" description="Disordered" evidence="1">
    <location>
        <begin position="1"/>
        <end position="20"/>
    </location>
</feature>
<sequence length="430" mass="46950">MPRDFPTQPPAARVSRESDRRAVGSYEWVRIVTSIDFDESPELVDSAGKPIKRPAGKSLKGVAFRASYWGNADGSQVYLGPARIAVSCEVDYKTAKGILRTLCAYKLLTLVQRGGGVTTPEREGNGGEYRLTVPHDLDKIAKVRSKEEIDAEIEAVKEKNRNKSTGQRRPRESRGTNTPVSLGDATGDTGQPVPATEESRGNGGVSHGATSSAIPTQHQPGKEENQPSSLSARTSVPPPCDPADDRERDESTKSEDPNLTWHQRLVVEAGCPVDRAPDVSAWLQAKFPDKGPGWWRKVQSTGDLTVHIQDALDALDADEPAPDDDTALHCATCRDTGKVTIRLVHESDAEKTTDCPDCTNDGRGKCRTHPGLPSRRCGGCRSDRLARGNEQPRTSQRTKEPLRPGYTQRPDGTRILTNSHDPNIDWNARV</sequence>
<protein>
    <submittedName>
        <fullName evidence="2">Uncharacterized protein</fullName>
    </submittedName>
</protein>
<proteinExistence type="predicted"/>
<keyword evidence="3" id="KW-1185">Reference proteome</keyword>
<feature type="region of interest" description="Disordered" evidence="1">
    <location>
        <begin position="154"/>
        <end position="261"/>
    </location>
</feature>
<reference evidence="3" key="1">
    <citation type="submission" date="2016-06" db="EMBL/GenBank/DDBJ databases">
        <authorList>
            <person name="Varghese N."/>
            <person name="Submissions Spin"/>
        </authorList>
    </citation>
    <scope>NUCLEOTIDE SEQUENCE [LARGE SCALE GENOMIC DNA]</scope>
    <source>
        <strain evidence="3">DSM 43168</strain>
    </source>
</reference>
<feature type="compositionally biased region" description="Basic and acidic residues" evidence="1">
    <location>
        <begin position="243"/>
        <end position="256"/>
    </location>
</feature>
<dbReference type="Proteomes" id="UP000183585">
    <property type="component" value="Unassembled WGS sequence"/>
</dbReference>